<dbReference type="InterPro" id="IPR019293">
    <property type="entry name" value="ThiN"/>
</dbReference>
<dbReference type="STRING" id="937775.Metlim_0107"/>
<accession>H1YZ31</accession>
<evidence type="ECO:0000313" key="2">
    <source>
        <dbReference type="EMBL" id="EHQ34260.1"/>
    </source>
</evidence>
<organism evidence="2 3">
    <name type="scientific">Methanoplanus limicola DSM 2279</name>
    <dbReference type="NCBI Taxonomy" id="937775"/>
    <lineage>
        <taxon>Archaea</taxon>
        <taxon>Methanobacteriati</taxon>
        <taxon>Methanobacteriota</taxon>
        <taxon>Stenosarchaea group</taxon>
        <taxon>Methanomicrobia</taxon>
        <taxon>Methanomicrobiales</taxon>
        <taxon>Methanomicrobiaceae</taxon>
        <taxon>Methanoplanus</taxon>
    </lineage>
</organism>
<keyword evidence="3" id="KW-1185">Reference proteome</keyword>
<sequence length="183" mass="20669">MNEEREEIFFRLKKALKILKEDLKPEIIPESGMTIAFAQENATDAKEVFGLPERITVSEEGMRFPSGIVTGADEEISAAILTVMKYDRSVRSAANIRYSEEITEAVLDYFPEAGSFDPDTRPLPALSMDWGVASCCFEDDIPDVIFNRESALREGRILVLGEDPVEIVRNIINLQRRINNKNQ</sequence>
<dbReference type="SUPFAM" id="SSF53639">
    <property type="entry name" value="AraD/HMP-PK domain-like"/>
    <property type="match status" value="1"/>
</dbReference>
<dbReference type="PANTHER" id="PTHR40730:SF5">
    <property type="entry name" value="HTH CRO_C1-TYPE DOMAIN-CONTAINING PROTEIN"/>
    <property type="match status" value="1"/>
</dbReference>
<dbReference type="Pfam" id="PF10120">
    <property type="entry name" value="ThiN"/>
    <property type="match status" value="1"/>
</dbReference>
<dbReference type="InterPro" id="IPR036409">
    <property type="entry name" value="Aldolase_II/adducin_N_sf"/>
</dbReference>
<protein>
    <submittedName>
        <fullName evidence="2">Phosphomethylpyrimidine kinase</fullName>
    </submittedName>
</protein>
<dbReference type="EMBL" id="CM001436">
    <property type="protein sequence ID" value="EHQ34260.1"/>
    <property type="molecule type" value="Genomic_DNA"/>
</dbReference>
<proteinExistence type="predicted"/>
<keyword evidence="2" id="KW-0808">Transferase</keyword>
<dbReference type="HOGENOM" id="CLU_105304_0_0_2"/>
<gene>
    <name evidence="2" type="ORF">Metlim_0107</name>
</gene>
<dbReference type="InParanoid" id="H1YZ31"/>
<evidence type="ECO:0000313" key="3">
    <source>
        <dbReference type="Proteomes" id="UP000005741"/>
    </source>
</evidence>
<dbReference type="OrthoDB" id="26806at2157"/>
<feature type="domain" description="Thiamine-phosphate synthase ThiN" evidence="1">
    <location>
        <begin position="12"/>
        <end position="172"/>
    </location>
</feature>
<dbReference type="PANTHER" id="PTHR40730">
    <property type="entry name" value="TRANSCRIPTIONAL REGULATOR PROTEIN-LIKE PROTEIN"/>
    <property type="match status" value="1"/>
</dbReference>
<evidence type="ECO:0000259" key="1">
    <source>
        <dbReference type="Pfam" id="PF10120"/>
    </source>
</evidence>
<dbReference type="RefSeq" id="WP_004075840.1">
    <property type="nucleotide sequence ID" value="NZ_CM001436.1"/>
</dbReference>
<dbReference type="Gene3D" id="3.40.225.10">
    <property type="entry name" value="Class II aldolase/adducin N-terminal domain"/>
    <property type="match status" value="1"/>
</dbReference>
<dbReference type="GO" id="GO:0016301">
    <property type="term" value="F:kinase activity"/>
    <property type="evidence" value="ECO:0007669"/>
    <property type="project" value="UniProtKB-KW"/>
</dbReference>
<reference evidence="2 3" key="1">
    <citation type="submission" date="2011-10" db="EMBL/GenBank/DDBJ databases">
        <title>The Improved High-Quality Draft genome of Methanoplanus limicola DSM 2279.</title>
        <authorList>
            <consortium name="US DOE Joint Genome Institute (JGI-PGF)"/>
            <person name="Lucas S."/>
            <person name="Copeland A."/>
            <person name="Lapidus A."/>
            <person name="Glavina del Rio T."/>
            <person name="Dalin E."/>
            <person name="Tice H."/>
            <person name="Bruce D."/>
            <person name="Goodwin L."/>
            <person name="Pitluck S."/>
            <person name="Peters L."/>
            <person name="Mikhailova N."/>
            <person name="Lu M."/>
            <person name="Kyrpides N."/>
            <person name="Mavromatis K."/>
            <person name="Ivanova N."/>
            <person name="Markowitz V."/>
            <person name="Cheng J.-F."/>
            <person name="Hugenholtz P."/>
            <person name="Woyke T."/>
            <person name="Wu D."/>
            <person name="Wirth R."/>
            <person name="Brambilla E.-M."/>
            <person name="Klenk H.-P."/>
            <person name="Eisen J.A."/>
        </authorList>
    </citation>
    <scope>NUCLEOTIDE SEQUENCE [LARGE SCALE GENOMIC DNA]</scope>
    <source>
        <strain evidence="2 3">DSM 2279</strain>
    </source>
</reference>
<dbReference type="Proteomes" id="UP000005741">
    <property type="component" value="Chromosome"/>
</dbReference>
<name>H1YZ31_9EURY</name>
<dbReference type="AlphaFoldDB" id="H1YZ31"/>
<keyword evidence="2" id="KW-0418">Kinase</keyword>